<keyword evidence="12" id="KW-0449">Lipoprotein</keyword>
<accession>A0A9W9MIB1</accession>
<keyword evidence="6" id="KW-0325">Glycoprotein</keyword>
<keyword evidence="14" id="KW-0408">Iron</keyword>
<evidence type="ECO:0000256" key="3">
    <source>
        <dbReference type="ARBA" id="ARBA00004613"/>
    </source>
</evidence>
<comment type="similarity">
    <text evidence="13">Belongs to the SAT4 family.</text>
</comment>
<evidence type="ECO:0000256" key="8">
    <source>
        <dbReference type="ARBA" id="ARBA00022729"/>
    </source>
</evidence>
<keyword evidence="18" id="KW-1185">Reference proteome</keyword>
<dbReference type="GO" id="GO:0098552">
    <property type="term" value="C:side of membrane"/>
    <property type="evidence" value="ECO:0007669"/>
    <property type="project" value="UniProtKB-KW"/>
</dbReference>
<comment type="subcellular location">
    <subcellularLocation>
        <location evidence="2">Membrane</location>
        <topology evidence="2">Lipid-anchor</topology>
        <topology evidence="2">GPI-anchor</topology>
    </subcellularLocation>
    <subcellularLocation>
        <location evidence="1">Membrane</location>
        <topology evidence="1">Multi-pass membrane protein</topology>
    </subcellularLocation>
    <subcellularLocation>
        <location evidence="3">Secreted</location>
    </subcellularLocation>
</comment>
<evidence type="ECO:0000256" key="14">
    <source>
        <dbReference type="PROSITE-ProRule" id="PRU01356"/>
    </source>
</evidence>
<keyword evidence="6" id="KW-0336">GPI-anchor</keyword>
<dbReference type="PANTHER" id="PTHR33048">
    <property type="entry name" value="PTH11-LIKE INTEGRAL MEMBRANE PROTEIN (AFU_ORTHOLOGUE AFUA_5G11245)"/>
    <property type="match status" value="1"/>
</dbReference>
<feature type="transmembrane region" description="Helical" evidence="15">
    <location>
        <begin position="107"/>
        <end position="131"/>
    </location>
</feature>
<dbReference type="PROSITE" id="PS52012">
    <property type="entry name" value="CFEM"/>
    <property type="match status" value="1"/>
</dbReference>
<dbReference type="EMBL" id="JAPQKR010000013">
    <property type="protein sequence ID" value="KAJ5201805.1"/>
    <property type="molecule type" value="Genomic_DNA"/>
</dbReference>
<evidence type="ECO:0000313" key="17">
    <source>
        <dbReference type="EMBL" id="KAJ5201805.1"/>
    </source>
</evidence>
<evidence type="ECO:0000256" key="15">
    <source>
        <dbReference type="SAM" id="Phobius"/>
    </source>
</evidence>
<dbReference type="Pfam" id="PF20684">
    <property type="entry name" value="Fung_rhodopsin"/>
    <property type="match status" value="1"/>
</dbReference>
<name>A0A9W9MIB1_9EURO</name>
<keyword evidence="14" id="KW-0349">Heme</keyword>
<evidence type="ECO:0000256" key="9">
    <source>
        <dbReference type="ARBA" id="ARBA00022989"/>
    </source>
</evidence>
<feature type="disulfide bond" evidence="14">
    <location>
        <begin position="30"/>
        <end position="63"/>
    </location>
</feature>
<dbReference type="Proteomes" id="UP001150904">
    <property type="component" value="Unassembled WGS sequence"/>
</dbReference>
<feature type="transmembrane region" description="Helical" evidence="15">
    <location>
        <begin position="187"/>
        <end position="216"/>
    </location>
</feature>
<reference evidence="17" key="1">
    <citation type="submission" date="2022-12" db="EMBL/GenBank/DDBJ databases">
        <authorList>
            <person name="Petersen C."/>
        </authorList>
    </citation>
    <scope>NUCLEOTIDE SEQUENCE</scope>
    <source>
        <strain evidence="17">IBT 15544</strain>
    </source>
</reference>
<evidence type="ECO:0000256" key="6">
    <source>
        <dbReference type="ARBA" id="ARBA00022622"/>
    </source>
</evidence>
<dbReference type="AlphaFoldDB" id="A0A9W9MIB1"/>
<keyword evidence="7 15" id="KW-0812">Transmembrane</keyword>
<evidence type="ECO:0000256" key="7">
    <source>
        <dbReference type="ARBA" id="ARBA00022692"/>
    </source>
</evidence>
<evidence type="ECO:0000313" key="18">
    <source>
        <dbReference type="Proteomes" id="UP001150904"/>
    </source>
</evidence>
<feature type="transmembrane region" description="Helical" evidence="15">
    <location>
        <begin position="236"/>
        <end position="254"/>
    </location>
</feature>
<evidence type="ECO:0000256" key="1">
    <source>
        <dbReference type="ARBA" id="ARBA00004141"/>
    </source>
</evidence>
<protein>
    <recommendedName>
        <fullName evidence="16">CFEM domain-containing protein</fullName>
    </recommendedName>
</protein>
<keyword evidence="9 15" id="KW-1133">Transmembrane helix</keyword>
<dbReference type="OrthoDB" id="2496787at2759"/>
<evidence type="ECO:0000256" key="11">
    <source>
        <dbReference type="ARBA" id="ARBA00023157"/>
    </source>
</evidence>
<keyword evidence="8" id="KW-0732">Signal</keyword>
<dbReference type="InterPro" id="IPR008427">
    <property type="entry name" value="Extracellular_membr_CFEM_dom"/>
</dbReference>
<feature type="transmembrane region" description="Helical" evidence="15">
    <location>
        <begin position="151"/>
        <end position="175"/>
    </location>
</feature>
<feature type="binding site" description="axial binding residue" evidence="14">
    <location>
        <position position="25"/>
    </location>
    <ligand>
        <name>heme</name>
        <dbReference type="ChEBI" id="CHEBI:30413"/>
    </ligand>
    <ligandPart>
        <name>Fe</name>
        <dbReference type="ChEBI" id="CHEBI:18248"/>
    </ligandPart>
</feature>
<evidence type="ECO:0000256" key="13">
    <source>
        <dbReference type="ARBA" id="ARBA00038359"/>
    </source>
</evidence>
<comment type="similarity">
    <text evidence="4">Belongs to the RBT5 family.</text>
</comment>
<proteinExistence type="inferred from homology"/>
<dbReference type="GeneID" id="83180831"/>
<reference evidence="17" key="2">
    <citation type="journal article" date="2023" name="IMA Fungus">
        <title>Comparative genomic study of the Penicillium genus elucidates a diverse pangenome and 15 lateral gene transfer events.</title>
        <authorList>
            <person name="Petersen C."/>
            <person name="Sorensen T."/>
            <person name="Nielsen M.R."/>
            <person name="Sondergaard T.E."/>
            <person name="Sorensen J.L."/>
            <person name="Fitzpatrick D.A."/>
            <person name="Frisvad J.C."/>
            <person name="Nielsen K.L."/>
        </authorList>
    </citation>
    <scope>NUCLEOTIDE SEQUENCE</scope>
    <source>
        <strain evidence="17">IBT 15544</strain>
    </source>
</reference>
<dbReference type="InterPro" id="IPR052337">
    <property type="entry name" value="SAT4-like"/>
</dbReference>
<evidence type="ECO:0000256" key="10">
    <source>
        <dbReference type="ARBA" id="ARBA00023136"/>
    </source>
</evidence>
<dbReference type="RefSeq" id="XP_058307721.1">
    <property type="nucleotide sequence ID" value="XM_058453530.1"/>
</dbReference>
<feature type="domain" description="CFEM" evidence="16">
    <location>
        <begin position="1"/>
        <end position="90"/>
    </location>
</feature>
<comment type="caution">
    <text evidence="17">The sequence shown here is derived from an EMBL/GenBank/DDBJ whole genome shotgun (WGS) entry which is preliminary data.</text>
</comment>
<evidence type="ECO:0000256" key="4">
    <source>
        <dbReference type="ARBA" id="ARBA00010031"/>
    </source>
</evidence>
<organism evidence="17 18">
    <name type="scientific">Penicillium cinerascens</name>
    <dbReference type="NCBI Taxonomy" id="70096"/>
    <lineage>
        <taxon>Eukaryota</taxon>
        <taxon>Fungi</taxon>
        <taxon>Dikarya</taxon>
        <taxon>Ascomycota</taxon>
        <taxon>Pezizomycotina</taxon>
        <taxon>Eurotiomycetes</taxon>
        <taxon>Eurotiomycetidae</taxon>
        <taxon>Eurotiales</taxon>
        <taxon>Aspergillaceae</taxon>
        <taxon>Penicillium</taxon>
    </lineage>
</organism>
<gene>
    <name evidence="17" type="ORF">N7498_006468</name>
</gene>
<dbReference type="InterPro" id="IPR049326">
    <property type="entry name" value="Rhodopsin_dom_fungi"/>
</dbReference>
<evidence type="ECO:0000256" key="2">
    <source>
        <dbReference type="ARBA" id="ARBA00004589"/>
    </source>
</evidence>
<sequence length="293" mass="33018">MNGLSPCAVKCWEESSSVAGCPLTDTKCQCVEKKMVVHVSACVMYNCTYEDRIELARAWAKRCNPPHNNHNAALRAAAIVSGTVAFLMVGIRIVARLCTVRFWWDDWCHITAGMLAIPLTIFTNLCVTDGMGYRLYDIKFSSMTQARNLFIWYYIAEIFYCVEIYFIKMSILCLYIRIFPETSHPYFITTMVLLTASLIILLPMIIWQCVPIHAIWDLHRSDARCLSVSGVAYANAAVNIATEVAILILPLPLLQRLRVSKSTKGALFAIFGTGSLYVQQNPPRKTVLTLLEE</sequence>
<feature type="disulfide bond" evidence="14">
    <location>
        <begin position="7"/>
        <end position="47"/>
    </location>
</feature>
<keyword evidence="5" id="KW-0964">Secreted</keyword>
<evidence type="ECO:0000256" key="5">
    <source>
        <dbReference type="ARBA" id="ARBA00022525"/>
    </source>
</evidence>
<evidence type="ECO:0000256" key="12">
    <source>
        <dbReference type="ARBA" id="ARBA00023288"/>
    </source>
</evidence>
<dbReference type="Pfam" id="PF05730">
    <property type="entry name" value="CFEM"/>
    <property type="match status" value="1"/>
</dbReference>
<dbReference type="SMART" id="SM00747">
    <property type="entry name" value="CFEM"/>
    <property type="match status" value="1"/>
</dbReference>
<feature type="transmembrane region" description="Helical" evidence="15">
    <location>
        <begin position="72"/>
        <end position="95"/>
    </location>
</feature>
<evidence type="ECO:0000259" key="16">
    <source>
        <dbReference type="PROSITE" id="PS52012"/>
    </source>
</evidence>
<keyword evidence="11 14" id="KW-1015">Disulfide bond</keyword>
<feature type="disulfide bond" evidence="14">
    <location>
        <begin position="11"/>
        <end position="42"/>
    </location>
</feature>
<keyword evidence="10 15" id="KW-0472">Membrane</keyword>
<keyword evidence="14" id="KW-0479">Metal-binding</keyword>
<dbReference type="PANTHER" id="PTHR33048:SF31">
    <property type="entry name" value="INTEGRAL MEMBRANE PROTEIN"/>
    <property type="match status" value="1"/>
</dbReference>
<feature type="disulfide bond" evidence="14">
    <location>
        <begin position="21"/>
        <end position="28"/>
    </location>
</feature>
<dbReference type="GO" id="GO:0046872">
    <property type="term" value="F:metal ion binding"/>
    <property type="evidence" value="ECO:0007669"/>
    <property type="project" value="UniProtKB-UniRule"/>
</dbReference>
<dbReference type="GO" id="GO:0005576">
    <property type="term" value="C:extracellular region"/>
    <property type="evidence" value="ECO:0007669"/>
    <property type="project" value="UniProtKB-SubCell"/>
</dbReference>